<proteinExistence type="predicted"/>
<dbReference type="Proteomes" id="UP000608513">
    <property type="component" value="Unassembled WGS sequence"/>
</dbReference>
<name>A0A923MTV4_9BURK</name>
<reference evidence="2" key="1">
    <citation type="submission" date="2020-08" db="EMBL/GenBank/DDBJ databases">
        <title>Ramlibacter sp. USB13 16S ribosomal RNA gene genome sequencing and assembly.</title>
        <authorList>
            <person name="Kang M."/>
        </authorList>
    </citation>
    <scope>NUCLEOTIDE SEQUENCE</scope>
    <source>
        <strain evidence="2">USB13</strain>
    </source>
</reference>
<organism evidence="2 3">
    <name type="scientific">Ramlibacter cellulosilyticus</name>
    <dbReference type="NCBI Taxonomy" id="2764187"/>
    <lineage>
        <taxon>Bacteria</taxon>
        <taxon>Pseudomonadati</taxon>
        <taxon>Pseudomonadota</taxon>
        <taxon>Betaproteobacteria</taxon>
        <taxon>Burkholderiales</taxon>
        <taxon>Comamonadaceae</taxon>
        <taxon>Ramlibacter</taxon>
    </lineage>
</organism>
<gene>
    <name evidence="2" type="ORF">H8N03_19215</name>
</gene>
<feature type="chain" id="PRO_5037057893" evidence="1">
    <location>
        <begin position="25"/>
        <end position="156"/>
    </location>
</feature>
<evidence type="ECO:0000313" key="3">
    <source>
        <dbReference type="Proteomes" id="UP000608513"/>
    </source>
</evidence>
<keyword evidence="1" id="KW-0732">Signal</keyword>
<protein>
    <submittedName>
        <fullName evidence="2">Uncharacterized protein</fullName>
    </submittedName>
</protein>
<keyword evidence="3" id="KW-1185">Reference proteome</keyword>
<feature type="signal peptide" evidence="1">
    <location>
        <begin position="1"/>
        <end position="24"/>
    </location>
</feature>
<evidence type="ECO:0000256" key="1">
    <source>
        <dbReference type="SAM" id="SignalP"/>
    </source>
</evidence>
<comment type="caution">
    <text evidence="2">The sequence shown here is derived from an EMBL/GenBank/DDBJ whole genome shotgun (WGS) entry which is preliminary data.</text>
</comment>
<dbReference type="EMBL" id="JACORT010000009">
    <property type="protein sequence ID" value="MBC5785085.1"/>
    <property type="molecule type" value="Genomic_DNA"/>
</dbReference>
<sequence length="156" mass="17664">MQSTLRTRLAAAAMLLVPVGALVAAQPAAAQHRDRDGDRYHSQRFDRRAPDIFDVTPDQGDRVSERGLTRIAARFSDDRSGVDPRTVTLRVDGRDVTRHARVDGNDIRYADNLRPGRHFAEVLVRDRAGNLARRSWAFNVVDRDFGRYGYGYGRNR</sequence>
<dbReference type="AlphaFoldDB" id="A0A923MTV4"/>
<dbReference type="RefSeq" id="WP_187077837.1">
    <property type="nucleotide sequence ID" value="NZ_JACORT010000009.1"/>
</dbReference>
<evidence type="ECO:0000313" key="2">
    <source>
        <dbReference type="EMBL" id="MBC5785085.1"/>
    </source>
</evidence>
<accession>A0A923MTV4</accession>